<feature type="transmembrane region" description="Helical" evidence="7">
    <location>
        <begin position="192"/>
        <end position="210"/>
    </location>
</feature>
<feature type="transmembrane region" description="Helical" evidence="7">
    <location>
        <begin position="222"/>
        <end position="245"/>
    </location>
</feature>
<evidence type="ECO:0000256" key="4">
    <source>
        <dbReference type="ARBA" id="ARBA00022692"/>
    </source>
</evidence>
<evidence type="ECO:0000256" key="6">
    <source>
        <dbReference type="ARBA" id="ARBA00023136"/>
    </source>
</evidence>
<accession>A4TWX2</accession>
<reference evidence="8" key="1">
    <citation type="journal article" date="2007" name="J. Bacteriol.">
        <title>Comparative genome analysis of four magnetotactic bacteria reveals a complex set of group-specific genes implicated in magnetosome biomineralization and function.</title>
        <authorList>
            <person name="Richter M."/>
            <person name="Kube M."/>
            <person name="Bazylinski D.A."/>
            <person name="Lombardot T."/>
            <person name="Gloeckner F.O."/>
            <person name="Reinhardt R."/>
            <person name="Schueler D."/>
        </authorList>
    </citation>
    <scope>NUCLEOTIDE SEQUENCE</scope>
    <source>
        <strain evidence="8">MSR-1</strain>
    </source>
</reference>
<evidence type="ECO:0000256" key="3">
    <source>
        <dbReference type="ARBA" id="ARBA00022475"/>
    </source>
</evidence>
<comment type="subcellular location">
    <subcellularLocation>
        <location evidence="1">Cell membrane</location>
        <topology evidence="1">Multi-pass membrane protein</topology>
    </subcellularLocation>
</comment>
<keyword evidence="6 7" id="KW-0472">Membrane</keyword>
<dbReference type="PANTHER" id="PTHR42865">
    <property type="entry name" value="PROTON/GLUTAMATE-ASPARTATE SYMPORTER"/>
    <property type="match status" value="1"/>
</dbReference>
<name>A4TWX2_9PROT</name>
<dbReference type="Gene3D" id="1.10.3860.10">
    <property type="entry name" value="Sodium:dicarboxylate symporter"/>
    <property type="match status" value="1"/>
</dbReference>
<keyword evidence="4 7" id="KW-0812">Transmembrane</keyword>
<dbReference type="SUPFAM" id="SSF118215">
    <property type="entry name" value="Proton glutamate symport protein"/>
    <property type="match status" value="1"/>
</dbReference>
<dbReference type="PRINTS" id="PR00173">
    <property type="entry name" value="EDTRNSPORT"/>
</dbReference>
<keyword evidence="3" id="KW-1003">Cell membrane</keyword>
<feature type="transmembrane region" description="Helical" evidence="7">
    <location>
        <begin position="265"/>
        <end position="284"/>
    </location>
</feature>
<feature type="transmembrane region" description="Helical" evidence="7">
    <location>
        <begin position="358"/>
        <end position="381"/>
    </location>
</feature>
<evidence type="ECO:0000256" key="1">
    <source>
        <dbReference type="ARBA" id="ARBA00004651"/>
    </source>
</evidence>
<keyword evidence="2" id="KW-0813">Transport</keyword>
<dbReference type="RefSeq" id="WP_158699426.1">
    <property type="nucleotide sequence ID" value="NZ_CP027527.1"/>
</dbReference>
<evidence type="ECO:0000256" key="7">
    <source>
        <dbReference type="SAM" id="Phobius"/>
    </source>
</evidence>
<dbReference type="InterPro" id="IPR036458">
    <property type="entry name" value="Na:dicarbo_symporter_sf"/>
</dbReference>
<gene>
    <name evidence="8" type="ORF">MGR_3694</name>
</gene>
<dbReference type="PANTHER" id="PTHR42865:SF7">
    <property type="entry name" value="PROTON_GLUTAMATE-ASPARTATE SYMPORTER"/>
    <property type="match status" value="1"/>
</dbReference>
<feature type="transmembrane region" description="Helical" evidence="7">
    <location>
        <begin position="153"/>
        <end position="172"/>
    </location>
</feature>
<dbReference type="AlphaFoldDB" id="A4TWX2"/>
<evidence type="ECO:0000313" key="8">
    <source>
        <dbReference type="EMBL" id="CAM75129.1"/>
    </source>
</evidence>
<feature type="transmembrane region" description="Helical" evidence="7">
    <location>
        <begin position="78"/>
        <end position="99"/>
    </location>
</feature>
<feature type="transmembrane region" description="Helical" evidence="7">
    <location>
        <begin position="12"/>
        <end position="29"/>
    </location>
</feature>
<dbReference type="GO" id="GO:0015293">
    <property type="term" value="F:symporter activity"/>
    <property type="evidence" value="ECO:0007669"/>
    <property type="project" value="UniProtKB-KW"/>
</dbReference>
<organism evidence="8">
    <name type="scientific">Magnetospirillum gryphiswaldense</name>
    <dbReference type="NCBI Taxonomy" id="55518"/>
    <lineage>
        <taxon>Bacteria</taxon>
        <taxon>Pseudomonadati</taxon>
        <taxon>Pseudomonadota</taxon>
        <taxon>Alphaproteobacteria</taxon>
        <taxon>Rhodospirillales</taxon>
        <taxon>Rhodospirillaceae</taxon>
        <taxon>Magnetospirillum</taxon>
    </lineage>
</organism>
<dbReference type="GO" id="GO:0005886">
    <property type="term" value="C:plasma membrane"/>
    <property type="evidence" value="ECO:0007669"/>
    <property type="project" value="UniProtKB-SubCell"/>
</dbReference>
<evidence type="ECO:0000256" key="2">
    <source>
        <dbReference type="ARBA" id="ARBA00022448"/>
    </source>
</evidence>
<dbReference type="EMBL" id="CU459003">
    <property type="protein sequence ID" value="CAM75129.1"/>
    <property type="molecule type" value="Genomic_DNA"/>
</dbReference>
<dbReference type="InterPro" id="IPR001991">
    <property type="entry name" value="Na-dicarboxylate_symporter"/>
</dbReference>
<proteinExistence type="predicted"/>
<dbReference type="Pfam" id="PF00375">
    <property type="entry name" value="SDF"/>
    <property type="match status" value="1"/>
</dbReference>
<feature type="transmembrane region" description="Helical" evidence="7">
    <location>
        <begin position="305"/>
        <end position="325"/>
    </location>
</feature>
<feature type="transmembrane region" description="Helical" evidence="7">
    <location>
        <begin position="331"/>
        <end position="351"/>
    </location>
</feature>
<feature type="transmembrane region" description="Helical" evidence="7">
    <location>
        <begin position="41"/>
        <end position="66"/>
    </location>
</feature>
<protein>
    <submittedName>
        <fullName evidence="8">Sodium:dicarboxylate symporter family</fullName>
    </submittedName>
</protein>
<sequence length="414" mass="42328">MSPLTAHLSSPWAVVAGLLAGGVLGIWLPEAGMALEPVGQLYLQLMQMCVLPIIISAVTASIARLILGDSGAALPRLALVFLAGLAATAAIALAAGLLFQPGIGLGQDQRVFLANEILLQDAAATGQPAPSLWLLAQMVIPANVIRAAAEGHMLALLLFSLLLGMGLGTLGGEQSLFAVGVLDAFYNALVKVMGWILLGLPFGLFALMAAHTAQGGIHMFLMLGKLVATLYGVALLVVAVLTLLIARRTGLGPLTVLSRVRQPLFTAFGTGSSIATLPAALKVAEVGLGLSRQTTQMVLPLGVSLYPLGNVVHVVISSLFVLQLYGLPIGLQAGLVVTIGGILVACAMSGAPGIASMALLGMLLAPFGVPVEVAIVLLVALDPVLDPVLTVVNVYGNMGAAALMEPQQKEAPHG</sequence>
<keyword evidence="5 7" id="KW-1133">Transmembrane helix</keyword>
<evidence type="ECO:0000256" key="5">
    <source>
        <dbReference type="ARBA" id="ARBA00022989"/>
    </source>
</evidence>